<dbReference type="NCBIfam" id="TIGR00632">
    <property type="entry name" value="vsr"/>
    <property type="match status" value="1"/>
</dbReference>
<dbReference type="InterPro" id="IPR004603">
    <property type="entry name" value="DNA_mismatch_endonuc_vsr"/>
</dbReference>
<evidence type="ECO:0000313" key="9">
    <source>
        <dbReference type="Proteomes" id="UP001596237"/>
    </source>
</evidence>
<name>A0ABW1WNI6_9HYPH</name>
<comment type="similarity">
    <text evidence="6">Belongs to the vsr family.</text>
</comment>
<sequence>MPDRDASSPRSAMMAGIRSKHTAPEVAVRRKLHALGFRFSLHRKDLPGRPDIVLPKHRTVVQVHGCYWHGCPHCAKGRRRPATNAAFWNAKLDRNMERDMETDAALRAMGWAVLTIWECRTKRLELLVEDLDPLIVRRVVQGKLRGSEKSESTR</sequence>
<proteinExistence type="inferred from homology"/>
<gene>
    <name evidence="8" type="primary">vsr</name>
    <name evidence="8" type="ORF">ACFQDP_04810</name>
</gene>
<comment type="caution">
    <text evidence="8">The sequence shown here is derived from an EMBL/GenBank/DDBJ whole genome shotgun (WGS) entry which is preliminary data.</text>
</comment>
<evidence type="ECO:0000256" key="1">
    <source>
        <dbReference type="ARBA" id="ARBA00022722"/>
    </source>
</evidence>
<evidence type="ECO:0000256" key="3">
    <source>
        <dbReference type="ARBA" id="ARBA00022763"/>
    </source>
</evidence>
<dbReference type="Gene3D" id="3.40.960.10">
    <property type="entry name" value="VSR Endonuclease"/>
    <property type="match status" value="1"/>
</dbReference>
<keyword evidence="3 6" id="KW-0227">DNA damage</keyword>
<dbReference type="SUPFAM" id="SSF52980">
    <property type="entry name" value="Restriction endonuclease-like"/>
    <property type="match status" value="1"/>
</dbReference>
<dbReference type="RefSeq" id="WP_192283484.1">
    <property type="nucleotide sequence ID" value="NZ_JBHSTT010000016.1"/>
</dbReference>
<dbReference type="GO" id="GO:0004519">
    <property type="term" value="F:endonuclease activity"/>
    <property type="evidence" value="ECO:0007669"/>
    <property type="project" value="UniProtKB-KW"/>
</dbReference>
<reference evidence="9" key="1">
    <citation type="journal article" date="2019" name="Int. J. Syst. Evol. Microbiol.">
        <title>The Global Catalogue of Microorganisms (GCM) 10K type strain sequencing project: providing services to taxonomists for standard genome sequencing and annotation.</title>
        <authorList>
            <consortium name="The Broad Institute Genomics Platform"/>
            <consortium name="The Broad Institute Genome Sequencing Center for Infectious Disease"/>
            <person name="Wu L."/>
            <person name="Ma J."/>
        </authorList>
    </citation>
    <scope>NUCLEOTIDE SEQUENCE [LARGE SCALE GENOMIC DNA]</scope>
    <source>
        <strain evidence="9">CCUG 36916</strain>
    </source>
</reference>
<evidence type="ECO:0000256" key="6">
    <source>
        <dbReference type="PIRNR" id="PIRNR018267"/>
    </source>
</evidence>
<keyword evidence="5 6" id="KW-0234">DNA repair</keyword>
<keyword evidence="2 6" id="KW-0255">Endonuclease</keyword>
<evidence type="ECO:0000256" key="2">
    <source>
        <dbReference type="ARBA" id="ARBA00022759"/>
    </source>
</evidence>
<accession>A0ABW1WNI6</accession>
<dbReference type="PIRSF" id="PIRSF018267">
    <property type="entry name" value="VSR_endonuc"/>
    <property type="match status" value="1"/>
</dbReference>
<comment type="function">
    <text evidence="6">May nick specific sequences that contain T:G mispairs resulting from m5C-deamination.</text>
</comment>
<evidence type="ECO:0000256" key="4">
    <source>
        <dbReference type="ARBA" id="ARBA00022801"/>
    </source>
</evidence>
<keyword evidence="9" id="KW-1185">Reference proteome</keyword>
<keyword evidence="4 6" id="KW-0378">Hydrolase</keyword>
<dbReference type="Pfam" id="PF03852">
    <property type="entry name" value="Vsr"/>
    <property type="match status" value="1"/>
</dbReference>
<dbReference type="Proteomes" id="UP001596237">
    <property type="component" value="Unassembled WGS sequence"/>
</dbReference>
<organism evidence="8 9">
    <name type="scientific">Methylorubrum zatmanii</name>
    <dbReference type="NCBI Taxonomy" id="29429"/>
    <lineage>
        <taxon>Bacteria</taxon>
        <taxon>Pseudomonadati</taxon>
        <taxon>Pseudomonadota</taxon>
        <taxon>Alphaproteobacteria</taxon>
        <taxon>Hyphomicrobiales</taxon>
        <taxon>Methylobacteriaceae</taxon>
        <taxon>Methylorubrum</taxon>
    </lineage>
</organism>
<evidence type="ECO:0000313" key="8">
    <source>
        <dbReference type="EMBL" id="MFC6388675.1"/>
    </source>
</evidence>
<dbReference type="CDD" id="cd00221">
    <property type="entry name" value="Vsr"/>
    <property type="match status" value="1"/>
</dbReference>
<dbReference type="InterPro" id="IPR011335">
    <property type="entry name" value="Restrct_endonuc-II-like"/>
</dbReference>
<keyword evidence="1 6" id="KW-0540">Nuclease</keyword>
<evidence type="ECO:0000256" key="7">
    <source>
        <dbReference type="SAM" id="MobiDB-lite"/>
    </source>
</evidence>
<protein>
    <recommendedName>
        <fullName evidence="6">Very short patch repair endonuclease</fullName>
        <ecNumber evidence="6">3.1.-.-</ecNumber>
    </recommendedName>
</protein>
<feature type="region of interest" description="Disordered" evidence="7">
    <location>
        <begin position="1"/>
        <end position="22"/>
    </location>
</feature>
<dbReference type="EMBL" id="JBHSTT010000016">
    <property type="protein sequence ID" value="MFC6388675.1"/>
    <property type="molecule type" value="Genomic_DNA"/>
</dbReference>
<dbReference type="EC" id="3.1.-.-" evidence="6"/>
<evidence type="ECO:0000256" key="5">
    <source>
        <dbReference type="ARBA" id="ARBA00023204"/>
    </source>
</evidence>